<evidence type="ECO:0000256" key="10">
    <source>
        <dbReference type="ARBA" id="ARBA00022777"/>
    </source>
</evidence>
<dbReference type="SUPFAM" id="SSF52540">
    <property type="entry name" value="P-loop containing nucleoside triphosphate hydrolases"/>
    <property type="match status" value="1"/>
</dbReference>
<comment type="catalytic activity">
    <reaction evidence="15">
        <text>L-tyrosyl-[protein] + ATP = O-phospho-L-tyrosyl-[protein] + ADP + H(+)</text>
        <dbReference type="Rhea" id="RHEA:10596"/>
        <dbReference type="Rhea" id="RHEA-COMP:10136"/>
        <dbReference type="Rhea" id="RHEA-COMP:20101"/>
        <dbReference type="ChEBI" id="CHEBI:15378"/>
        <dbReference type="ChEBI" id="CHEBI:30616"/>
        <dbReference type="ChEBI" id="CHEBI:46858"/>
        <dbReference type="ChEBI" id="CHEBI:61978"/>
        <dbReference type="ChEBI" id="CHEBI:456216"/>
        <dbReference type="EC" id="2.7.10.2"/>
    </reaction>
</comment>
<keyword evidence="7" id="KW-0808">Transferase</keyword>
<dbReference type="InterPro" id="IPR050445">
    <property type="entry name" value="Bact_polysacc_biosynth/exp"/>
</dbReference>
<comment type="similarity">
    <text evidence="3">Belongs to the etk/wzc family.</text>
</comment>
<dbReference type="Proteomes" id="UP000243904">
    <property type="component" value="Chromosome I"/>
</dbReference>
<evidence type="ECO:0000256" key="2">
    <source>
        <dbReference type="ARBA" id="ARBA00007316"/>
    </source>
</evidence>
<evidence type="ECO:0000256" key="11">
    <source>
        <dbReference type="ARBA" id="ARBA00022840"/>
    </source>
</evidence>
<accession>A0A1H1WQ16</accession>
<name>A0A1H1WQ16_9BRAD</name>
<keyword evidence="11" id="KW-0067">ATP-binding</keyword>
<feature type="domain" description="Polysaccharide chain length determinant N-terminal" evidence="19">
    <location>
        <begin position="35"/>
        <end position="122"/>
    </location>
</feature>
<evidence type="ECO:0000256" key="13">
    <source>
        <dbReference type="ARBA" id="ARBA00023136"/>
    </source>
</evidence>
<feature type="coiled-coil region" evidence="16">
    <location>
        <begin position="317"/>
        <end position="394"/>
    </location>
</feature>
<dbReference type="GO" id="GO:0005886">
    <property type="term" value="C:plasma membrane"/>
    <property type="evidence" value="ECO:0007669"/>
    <property type="project" value="UniProtKB-SubCell"/>
</dbReference>
<evidence type="ECO:0000256" key="16">
    <source>
        <dbReference type="SAM" id="Coils"/>
    </source>
</evidence>
<evidence type="ECO:0000313" key="22">
    <source>
        <dbReference type="Proteomes" id="UP000243904"/>
    </source>
</evidence>
<keyword evidence="10" id="KW-0418">Kinase</keyword>
<dbReference type="Gene3D" id="3.40.50.300">
    <property type="entry name" value="P-loop containing nucleotide triphosphate hydrolases"/>
    <property type="match status" value="1"/>
</dbReference>
<dbReference type="InterPro" id="IPR025669">
    <property type="entry name" value="AAA_dom"/>
</dbReference>
<keyword evidence="8 18" id="KW-0812">Transmembrane</keyword>
<reference evidence="22" key="1">
    <citation type="submission" date="2016-10" db="EMBL/GenBank/DDBJ databases">
        <authorList>
            <person name="Varghese N."/>
            <person name="Submissions S."/>
        </authorList>
    </citation>
    <scope>NUCLEOTIDE SEQUENCE [LARGE SCALE GENOMIC DNA]</scope>
    <source>
        <strain evidence="22">GAS369</strain>
    </source>
</reference>
<keyword evidence="5" id="KW-1003">Cell membrane</keyword>
<comment type="subcellular location">
    <subcellularLocation>
        <location evidence="1">Cell inner membrane</location>
        <topology evidence="1">Multi-pass membrane protein</topology>
    </subcellularLocation>
</comment>
<evidence type="ECO:0000256" key="7">
    <source>
        <dbReference type="ARBA" id="ARBA00022679"/>
    </source>
</evidence>
<keyword evidence="14" id="KW-0829">Tyrosine-protein kinase</keyword>
<evidence type="ECO:0000256" key="5">
    <source>
        <dbReference type="ARBA" id="ARBA00022475"/>
    </source>
</evidence>
<dbReference type="RefSeq" id="WP_146688476.1">
    <property type="nucleotide sequence ID" value="NZ_LT629750.1"/>
</dbReference>
<evidence type="ECO:0000256" key="18">
    <source>
        <dbReference type="SAM" id="Phobius"/>
    </source>
</evidence>
<dbReference type="AlphaFoldDB" id="A0A1H1WQ16"/>
<organism evidence="21 22">
    <name type="scientific">Bradyrhizobium canariense</name>
    <dbReference type="NCBI Taxonomy" id="255045"/>
    <lineage>
        <taxon>Bacteria</taxon>
        <taxon>Pseudomonadati</taxon>
        <taxon>Pseudomonadota</taxon>
        <taxon>Alphaproteobacteria</taxon>
        <taxon>Hyphomicrobiales</taxon>
        <taxon>Nitrobacteraceae</taxon>
        <taxon>Bradyrhizobium</taxon>
    </lineage>
</organism>
<evidence type="ECO:0000256" key="17">
    <source>
        <dbReference type="SAM" id="MobiDB-lite"/>
    </source>
</evidence>
<sequence>MLQRNMQRIDETYAPLGSATVEGDGFGEIIHRALAFLRRRYLIIILIAALAMAACIVYLRITPPTYTARVEILFSNSRAEFLQKQSLLPDPVVDASQSASQIATQLQLIKSRATAVRVINELKLADDPDLNVSGPSLSSLGRLISSASKDPQFDAAGQPSERVIAAFEDRLTAIRASSSNVIEVGFSSSSPIRAAEVANAVANAYIADQLDVKFEVNRSAKDWLQGRLHDLGKQALAAERAVNAYKSQNNIVSSGGKPIDELQITELNNRLAAARVQISDAAARASRYEVMLHANSDDSSSLGTLDAGPDSLTSPIINNLRLQYLELARRANEWAAKFGRDHQAVMLLRTKMAELRTSISEEVKRLAEASRSELEVAKQRQQQIEKQLNEVVSQSRSTSSAELTIRELESHAKESRTLYDSLLQRYMGSLDNFPLSEARVIAPALPPQTKSKPKTVLVLAIGALGSLALGVGLGLLRDRMERVFRTSGQIEGKLELPCLSIVPRLSGPKPPQPAAASSRADDDSRLIASPPSAVHDVAVNMPSSRYAEALRSIKLAIDLSPGKGSNQIIGITSALPNEGKTTIASSLAQLIGHTGKKIIIVDCDLRNPSLTTCLAPNATTGIVEVINGNRSLEETVWRDPKTGLVFLPAVRRKPLFHSSEILSAEATRNLFNQLRTSYDYVIVDLPPLTPLVDVRVTAPLIDFFILVVEWGRTKIDVAQHALHTAPNVYENLIGVVLNKTDIKSMLRYDAQHSDYYSDTHYIRYGLTDPT</sequence>
<dbReference type="Pfam" id="PF13614">
    <property type="entry name" value="AAA_31"/>
    <property type="match status" value="1"/>
</dbReference>
<dbReference type="InterPro" id="IPR003856">
    <property type="entry name" value="LPS_length_determ_N"/>
</dbReference>
<proteinExistence type="inferred from homology"/>
<keyword evidence="12 18" id="KW-1133">Transmembrane helix</keyword>
<comment type="similarity">
    <text evidence="2">Belongs to the CpsD/CapB family.</text>
</comment>
<evidence type="ECO:0000256" key="8">
    <source>
        <dbReference type="ARBA" id="ARBA00022692"/>
    </source>
</evidence>
<feature type="transmembrane region" description="Helical" evidence="18">
    <location>
        <begin position="456"/>
        <end position="476"/>
    </location>
</feature>
<dbReference type="GO" id="GO:0004713">
    <property type="term" value="F:protein tyrosine kinase activity"/>
    <property type="evidence" value="ECO:0007669"/>
    <property type="project" value="TreeGrafter"/>
</dbReference>
<protein>
    <recommendedName>
        <fullName evidence="4">non-specific protein-tyrosine kinase</fullName>
        <ecNumber evidence="4">2.7.10.2</ecNumber>
    </recommendedName>
</protein>
<evidence type="ECO:0000256" key="9">
    <source>
        <dbReference type="ARBA" id="ARBA00022741"/>
    </source>
</evidence>
<evidence type="ECO:0000256" key="12">
    <source>
        <dbReference type="ARBA" id="ARBA00022989"/>
    </source>
</evidence>
<gene>
    <name evidence="21" type="ORF">SAMN05444158_3967</name>
</gene>
<dbReference type="InterPro" id="IPR005702">
    <property type="entry name" value="Wzc-like_C"/>
</dbReference>
<evidence type="ECO:0000259" key="19">
    <source>
        <dbReference type="Pfam" id="PF02706"/>
    </source>
</evidence>
<dbReference type="PANTHER" id="PTHR32309:SF13">
    <property type="entry name" value="FERRIC ENTEROBACTIN TRANSPORT PROTEIN FEPE"/>
    <property type="match status" value="1"/>
</dbReference>
<feature type="transmembrane region" description="Helical" evidence="18">
    <location>
        <begin position="41"/>
        <end position="61"/>
    </location>
</feature>
<evidence type="ECO:0000256" key="15">
    <source>
        <dbReference type="ARBA" id="ARBA00051245"/>
    </source>
</evidence>
<evidence type="ECO:0000256" key="14">
    <source>
        <dbReference type="ARBA" id="ARBA00023137"/>
    </source>
</evidence>
<dbReference type="EMBL" id="LT629750">
    <property type="protein sequence ID" value="SDS99408.1"/>
    <property type="molecule type" value="Genomic_DNA"/>
</dbReference>
<dbReference type="CDD" id="cd05387">
    <property type="entry name" value="BY-kinase"/>
    <property type="match status" value="1"/>
</dbReference>
<keyword evidence="6" id="KW-0997">Cell inner membrane</keyword>
<dbReference type="Pfam" id="PF02706">
    <property type="entry name" value="Wzz"/>
    <property type="match status" value="1"/>
</dbReference>
<evidence type="ECO:0000256" key="3">
    <source>
        <dbReference type="ARBA" id="ARBA00008883"/>
    </source>
</evidence>
<keyword evidence="16" id="KW-0175">Coiled coil</keyword>
<keyword evidence="13 18" id="KW-0472">Membrane</keyword>
<evidence type="ECO:0000256" key="6">
    <source>
        <dbReference type="ARBA" id="ARBA00022519"/>
    </source>
</evidence>
<dbReference type="EC" id="2.7.10.2" evidence="4"/>
<dbReference type="InterPro" id="IPR027417">
    <property type="entry name" value="P-loop_NTPase"/>
</dbReference>
<keyword evidence="9" id="KW-0547">Nucleotide-binding</keyword>
<feature type="region of interest" description="Disordered" evidence="17">
    <location>
        <begin position="505"/>
        <end position="527"/>
    </location>
</feature>
<evidence type="ECO:0000259" key="20">
    <source>
        <dbReference type="Pfam" id="PF13614"/>
    </source>
</evidence>
<evidence type="ECO:0000313" key="21">
    <source>
        <dbReference type="EMBL" id="SDS99408.1"/>
    </source>
</evidence>
<evidence type="ECO:0000256" key="4">
    <source>
        <dbReference type="ARBA" id="ARBA00011903"/>
    </source>
</evidence>
<keyword evidence="22" id="KW-1185">Reference proteome</keyword>
<evidence type="ECO:0000256" key="1">
    <source>
        <dbReference type="ARBA" id="ARBA00004429"/>
    </source>
</evidence>
<dbReference type="PANTHER" id="PTHR32309">
    <property type="entry name" value="TYROSINE-PROTEIN KINASE"/>
    <property type="match status" value="1"/>
</dbReference>
<feature type="domain" description="AAA" evidence="20">
    <location>
        <begin position="578"/>
        <end position="691"/>
    </location>
</feature>